<accession>A0A2J6TRU3</accession>
<feature type="compositionally biased region" description="Polar residues" evidence="1">
    <location>
        <begin position="1"/>
        <end position="21"/>
    </location>
</feature>
<protein>
    <submittedName>
        <fullName evidence="2">Uncharacterized protein</fullName>
    </submittedName>
</protein>
<feature type="compositionally biased region" description="Basic and acidic residues" evidence="1">
    <location>
        <begin position="51"/>
        <end position="60"/>
    </location>
</feature>
<organism evidence="2 3">
    <name type="scientific">Hyaloscypha bicolor E</name>
    <dbReference type="NCBI Taxonomy" id="1095630"/>
    <lineage>
        <taxon>Eukaryota</taxon>
        <taxon>Fungi</taxon>
        <taxon>Dikarya</taxon>
        <taxon>Ascomycota</taxon>
        <taxon>Pezizomycotina</taxon>
        <taxon>Leotiomycetes</taxon>
        <taxon>Helotiales</taxon>
        <taxon>Hyaloscyphaceae</taxon>
        <taxon>Hyaloscypha</taxon>
        <taxon>Hyaloscypha bicolor</taxon>
    </lineage>
</organism>
<evidence type="ECO:0000313" key="3">
    <source>
        <dbReference type="Proteomes" id="UP000235371"/>
    </source>
</evidence>
<dbReference type="Proteomes" id="UP000235371">
    <property type="component" value="Unassembled WGS sequence"/>
</dbReference>
<keyword evidence="3" id="KW-1185">Reference proteome</keyword>
<dbReference type="InParanoid" id="A0A2J6TRU3"/>
<name>A0A2J6TRU3_9HELO</name>
<evidence type="ECO:0000256" key="1">
    <source>
        <dbReference type="SAM" id="MobiDB-lite"/>
    </source>
</evidence>
<sequence>MEDSKSNSVRSEQVGSESAQHQRPLAFQFIQEHGSRARSRSTVRSQARKYAAIERRRRENPSPGPGKDRQRRIQMAPDPAFKLLVTRVDPESNSLDAADSPSHFADTQHLHQNTTLNLSKCQIDVQYEQADNTFSVCLPLTRVDKYYEPLYQLQISSQTIIGAGRVDPFQRYPVEAQPYMERLIYYYCTVCKKSSEAWQIENGSSVTGFNRIATEFMPFCLTDVMAFQSILFTAETGLRNELGENPWSLRAHKLSLECLELLRAKMAGPNLVVSDAMIATVVNLAVSELLYIRNPMNFENHMTGLRQMVKLRGGLNKFDGILKEVLNWLVKLYSELSQRARHTHEEDESFTIQKQRRFPTSTSLDDWSSLSYETITGLSVKRPRSFFV</sequence>
<feature type="region of interest" description="Disordered" evidence="1">
    <location>
        <begin position="1"/>
        <end position="74"/>
    </location>
</feature>
<gene>
    <name evidence="2" type="ORF">K444DRAFT_185696</name>
</gene>
<dbReference type="GeneID" id="36578960"/>
<dbReference type="PANTHER" id="PTHR37540:SF5">
    <property type="entry name" value="TRANSCRIPTION FACTOR DOMAIN-CONTAINING PROTEIN"/>
    <property type="match status" value="1"/>
</dbReference>
<dbReference type="AlphaFoldDB" id="A0A2J6TRU3"/>
<evidence type="ECO:0000313" key="2">
    <source>
        <dbReference type="EMBL" id="PMD65722.1"/>
    </source>
</evidence>
<dbReference type="RefSeq" id="XP_024742626.1">
    <property type="nucleotide sequence ID" value="XM_024870878.1"/>
</dbReference>
<dbReference type="PANTHER" id="PTHR37540">
    <property type="entry name" value="TRANSCRIPTION FACTOR (ACR-2), PUTATIVE-RELATED-RELATED"/>
    <property type="match status" value="1"/>
</dbReference>
<dbReference type="EMBL" id="KZ613746">
    <property type="protein sequence ID" value="PMD65722.1"/>
    <property type="molecule type" value="Genomic_DNA"/>
</dbReference>
<proteinExistence type="predicted"/>
<dbReference type="STRING" id="1095630.A0A2J6TRU3"/>
<dbReference type="OrthoDB" id="4159781at2759"/>
<reference evidence="2 3" key="1">
    <citation type="submission" date="2016-04" db="EMBL/GenBank/DDBJ databases">
        <title>A degradative enzymes factory behind the ericoid mycorrhizal symbiosis.</title>
        <authorList>
            <consortium name="DOE Joint Genome Institute"/>
            <person name="Martino E."/>
            <person name="Morin E."/>
            <person name="Grelet G."/>
            <person name="Kuo A."/>
            <person name="Kohler A."/>
            <person name="Daghino S."/>
            <person name="Barry K."/>
            <person name="Choi C."/>
            <person name="Cichocki N."/>
            <person name="Clum A."/>
            <person name="Copeland A."/>
            <person name="Hainaut M."/>
            <person name="Haridas S."/>
            <person name="Labutti K."/>
            <person name="Lindquist E."/>
            <person name="Lipzen A."/>
            <person name="Khouja H.-R."/>
            <person name="Murat C."/>
            <person name="Ohm R."/>
            <person name="Olson A."/>
            <person name="Spatafora J."/>
            <person name="Veneault-Fourrey C."/>
            <person name="Henrissat B."/>
            <person name="Grigoriev I."/>
            <person name="Martin F."/>
            <person name="Perotto S."/>
        </authorList>
    </citation>
    <scope>NUCLEOTIDE SEQUENCE [LARGE SCALE GENOMIC DNA]</scope>
    <source>
        <strain evidence="2 3">E</strain>
    </source>
</reference>